<accession>A0ABR7NE03</accession>
<gene>
    <name evidence="2" type="ORF">H8716_15915</name>
</gene>
<evidence type="ECO:0000313" key="2">
    <source>
        <dbReference type="EMBL" id="MBC8574529.1"/>
    </source>
</evidence>
<dbReference type="SUPFAM" id="SSF53850">
    <property type="entry name" value="Periplasmic binding protein-like II"/>
    <property type="match status" value="1"/>
</dbReference>
<organism evidence="2 3">
    <name type="scientific">Jingyaoa shaoxingensis</name>
    <dbReference type="NCBI Taxonomy" id="2763671"/>
    <lineage>
        <taxon>Bacteria</taxon>
        <taxon>Bacillati</taxon>
        <taxon>Bacillota</taxon>
        <taxon>Clostridia</taxon>
        <taxon>Lachnospirales</taxon>
        <taxon>Lachnospiraceae</taxon>
        <taxon>Jingyaoa</taxon>
    </lineage>
</organism>
<dbReference type="NCBIfam" id="TIGR02122">
    <property type="entry name" value="TRAP_TAXI"/>
    <property type="match status" value="1"/>
</dbReference>
<feature type="chain" id="PRO_5045559177" evidence="1">
    <location>
        <begin position="36"/>
        <end position="328"/>
    </location>
</feature>
<comment type="caution">
    <text evidence="2">The sequence shown here is derived from an EMBL/GenBank/DDBJ whole genome shotgun (WGS) entry which is preliminary data.</text>
</comment>
<feature type="signal peptide" evidence="1">
    <location>
        <begin position="1"/>
        <end position="35"/>
    </location>
</feature>
<reference evidence="2 3" key="1">
    <citation type="submission" date="2020-08" db="EMBL/GenBank/DDBJ databases">
        <title>Genome public.</title>
        <authorList>
            <person name="Liu C."/>
            <person name="Sun Q."/>
        </authorList>
    </citation>
    <scope>NUCLEOTIDE SEQUENCE [LARGE SCALE GENOMIC DNA]</scope>
    <source>
        <strain evidence="2 3">NSJ-46</strain>
    </source>
</reference>
<dbReference type="PANTHER" id="PTHR42941">
    <property type="entry name" value="SLL1037 PROTEIN"/>
    <property type="match status" value="1"/>
</dbReference>
<dbReference type="EMBL" id="JACRSZ010000024">
    <property type="protein sequence ID" value="MBC8574529.1"/>
    <property type="molecule type" value="Genomic_DNA"/>
</dbReference>
<sequence length="328" mass="34362">MGKKVYEREEVTMKKLTVLAAAAILAAVPSTGVFAAGDLTFATGGSSGTYYAFGSVLAGEVSSDTDTTVTAVESNGSADNVDQVDAGDADIAFCQSDVMAYAHDGINLFEGDPIDSFSTVAALYQEQVQIITTNPDIKTVADLKGKNVSIGASGSGVYFNAMDLLNAYGLTEEDINPTYESFADSADSLKDGKIDAAFITAGAPTTAVTDLGTAKDVYLVSIDDEHMKTLLEECPYYTQNTISADTYGLDEDVNTVAVGAVVIASNDVAEDDIYNFVSAVFENTDAIETAHAKGAELDLDYAASITSVPYHAGAAKYFEEKGLTVEAE</sequence>
<keyword evidence="1" id="KW-0732">Signal</keyword>
<dbReference type="PANTHER" id="PTHR42941:SF1">
    <property type="entry name" value="SLL1037 PROTEIN"/>
    <property type="match status" value="1"/>
</dbReference>
<dbReference type="Proteomes" id="UP000657421">
    <property type="component" value="Unassembled WGS sequence"/>
</dbReference>
<dbReference type="Pfam" id="PF16868">
    <property type="entry name" value="NMT1_3"/>
    <property type="match status" value="1"/>
</dbReference>
<keyword evidence="3" id="KW-1185">Reference proteome</keyword>
<dbReference type="CDD" id="cd13567">
    <property type="entry name" value="PBP2_TtGluBP"/>
    <property type="match status" value="1"/>
</dbReference>
<name>A0ABR7NE03_9FIRM</name>
<evidence type="ECO:0000256" key="1">
    <source>
        <dbReference type="SAM" id="SignalP"/>
    </source>
</evidence>
<protein>
    <submittedName>
        <fullName evidence="2">TAXI family TRAP transporter solute-binding subunit</fullName>
    </submittedName>
</protein>
<dbReference type="InterPro" id="IPR011852">
    <property type="entry name" value="TRAP_TAXI"/>
</dbReference>
<proteinExistence type="predicted"/>
<dbReference type="Gene3D" id="3.40.190.10">
    <property type="entry name" value="Periplasmic binding protein-like II"/>
    <property type="match status" value="2"/>
</dbReference>
<evidence type="ECO:0000313" key="3">
    <source>
        <dbReference type="Proteomes" id="UP000657421"/>
    </source>
</evidence>